<dbReference type="InterPro" id="IPR018502">
    <property type="entry name" value="Annexin_repeat"/>
</dbReference>
<feature type="region of interest" description="Disordered" evidence="4">
    <location>
        <begin position="1"/>
        <end position="25"/>
    </location>
</feature>
<evidence type="ECO:0000256" key="4">
    <source>
        <dbReference type="SAM" id="MobiDB-lite"/>
    </source>
</evidence>
<keyword evidence="6" id="KW-1185">Reference proteome</keyword>
<organism evidence="5 6">
    <name type="scientific">Goodea atripinnis</name>
    <dbReference type="NCBI Taxonomy" id="208336"/>
    <lineage>
        <taxon>Eukaryota</taxon>
        <taxon>Metazoa</taxon>
        <taxon>Chordata</taxon>
        <taxon>Craniata</taxon>
        <taxon>Vertebrata</taxon>
        <taxon>Euteleostomi</taxon>
        <taxon>Actinopterygii</taxon>
        <taxon>Neopterygii</taxon>
        <taxon>Teleostei</taxon>
        <taxon>Neoteleostei</taxon>
        <taxon>Acanthomorphata</taxon>
        <taxon>Ovalentaria</taxon>
        <taxon>Atherinomorphae</taxon>
        <taxon>Cyprinodontiformes</taxon>
        <taxon>Goodeidae</taxon>
        <taxon>Goodea</taxon>
    </lineage>
</organism>
<dbReference type="InterPro" id="IPR037104">
    <property type="entry name" value="Annexin_sf"/>
</dbReference>
<evidence type="ECO:0000256" key="3">
    <source>
        <dbReference type="ARBA" id="ARBA00023216"/>
    </source>
</evidence>
<evidence type="ECO:0000313" key="5">
    <source>
        <dbReference type="EMBL" id="MEQ2182491.1"/>
    </source>
</evidence>
<comment type="similarity">
    <text evidence="1">Belongs to the annexin family.</text>
</comment>
<comment type="caution">
    <text evidence="5">The sequence shown here is derived from an EMBL/GenBank/DDBJ whole genome shotgun (WGS) entry which is preliminary data.</text>
</comment>
<protein>
    <submittedName>
        <fullName evidence="5">Uncharacterized protein</fullName>
    </submittedName>
</protein>
<proteinExistence type="inferred from homology"/>
<dbReference type="Proteomes" id="UP001476798">
    <property type="component" value="Unassembled WGS sequence"/>
</dbReference>
<keyword evidence="2" id="KW-0677">Repeat</keyword>
<dbReference type="Gene3D" id="1.10.220.10">
    <property type="entry name" value="Annexin"/>
    <property type="match status" value="1"/>
</dbReference>
<evidence type="ECO:0000256" key="1">
    <source>
        <dbReference type="ARBA" id="ARBA00007831"/>
    </source>
</evidence>
<accession>A0ABV0PG78</accession>
<evidence type="ECO:0000313" key="6">
    <source>
        <dbReference type="Proteomes" id="UP001476798"/>
    </source>
</evidence>
<dbReference type="SUPFAM" id="SSF47874">
    <property type="entry name" value="Annexin"/>
    <property type="match status" value="1"/>
</dbReference>
<dbReference type="Pfam" id="PF00191">
    <property type="entry name" value="Annexin"/>
    <property type="match status" value="1"/>
</dbReference>
<feature type="compositionally biased region" description="Polar residues" evidence="4">
    <location>
        <begin position="8"/>
        <end position="20"/>
    </location>
</feature>
<dbReference type="PROSITE" id="PS51897">
    <property type="entry name" value="ANNEXIN_2"/>
    <property type="match status" value="1"/>
</dbReference>
<dbReference type="EMBL" id="JAHRIO010072348">
    <property type="protein sequence ID" value="MEQ2182491.1"/>
    <property type="molecule type" value="Genomic_DNA"/>
</dbReference>
<keyword evidence="3" id="KW-0041">Annexin</keyword>
<gene>
    <name evidence="5" type="ORF">GOODEAATRI_022840</name>
</gene>
<name>A0ABV0PG78_9TELE</name>
<evidence type="ECO:0000256" key="2">
    <source>
        <dbReference type="ARBA" id="ARBA00022737"/>
    </source>
</evidence>
<sequence length="71" mass="7846">MDGAPLRSTLQGRRSVQSQRWRAGRTEGISEQLIDSDARTLYEAGEGRKGKDCSAFIDILTSRSAPHLRKG</sequence>
<reference evidence="5 6" key="1">
    <citation type="submission" date="2021-06" db="EMBL/GenBank/DDBJ databases">
        <authorList>
            <person name="Palmer J.M."/>
        </authorList>
    </citation>
    <scope>NUCLEOTIDE SEQUENCE [LARGE SCALE GENOMIC DNA]</scope>
    <source>
        <strain evidence="5 6">GA_2019</strain>
        <tissue evidence="5">Muscle</tissue>
    </source>
</reference>